<proteinExistence type="predicted"/>
<name>A0ABU6WSQ4_9FABA</name>
<feature type="compositionally biased region" description="Polar residues" evidence="1">
    <location>
        <begin position="35"/>
        <end position="48"/>
    </location>
</feature>
<evidence type="ECO:0000313" key="2">
    <source>
        <dbReference type="EMBL" id="MED6188925.1"/>
    </source>
</evidence>
<reference evidence="2 3" key="1">
    <citation type="journal article" date="2023" name="Plants (Basel)">
        <title>Bridging the Gap: Combining Genomics and Transcriptomics Approaches to Understand Stylosanthes scabra, an Orphan Legume from the Brazilian Caatinga.</title>
        <authorList>
            <person name="Ferreira-Neto J.R.C."/>
            <person name="da Silva M.D."/>
            <person name="Binneck E."/>
            <person name="de Melo N.F."/>
            <person name="da Silva R.H."/>
            <person name="de Melo A.L.T.M."/>
            <person name="Pandolfi V."/>
            <person name="Bustamante F.O."/>
            <person name="Brasileiro-Vidal A.C."/>
            <person name="Benko-Iseppon A.M."/>
        </authorList>
    </citation>
    <scope>NUCLEOTIDE SEQUENCE [LARGE SCALE GENOMIC DNA]</scope>
    <source>
        <tissue evidence="2">Leaves</tissue>
    </source>
</reference>
<comment type="caution">
    <text evidence="2">The sequence shown here is derived from an EMBL/GenBank/DDBJ whole genome shotgun (WGS) entry which is preliminary data.</text>
</comment>
<feature type="region of interest" description="Disordered" evidence="1">
    <location>
        <begin position="1"/>
        <end position="117"/>
    </location>
</feature>
<keyword evidence="3" id="KW-1185">Reference proteome</keyword>
<accession>A0ABU6WSQ4</accession>
<protein>
    <submittedName>
        <fullName evidence="2">Uncharacterized protein</fullName>
    </submittedName>
</protein>
<evidence type="ECO:0000313" key="3">
    <source>
        <dbReference type="Proteomes" id="UP001341840"/>
    </source>
</evidence>
<organism evidence="2 3">
    <name type="scientific">Stylosanthes scabra</name>
    <dbReference type="NCBI Taxonomy" id="79078"/>
    <lineage>
        <taxon>Eukaryota</taxon>
        <taxon>Viridiplantae</taxon>
        <taxon>Streptophyta</taxon>
        <taxon>Embryophyta</taxon>
        <taxon>Tracheophyta</taxon>
        <taxon>Spermatophyta</taxon>
        <taxon>Magnoliopsida</taxon>
        <taxon>eudicotyledons</taxon>
        <taxon>Gunneridae</taxon>
        <taxon>Pentapetalae</taxon>
        <taxon>rosids</taxon>
        <taxon>fabids</taxon>
        <taxon>Fabales</taxon>
        <taxon>Fabaceae</taxon>
        <taxon>Papilionoideae</taxon>
        <taxon>50 kb inversion clade</taxon>
        <taxon>dalbergioids sensu lato</taxon>
        <taxon>Dalbergieae</taxon>
        <taxon>Pterocarpus clade</taxon>
        <taxon>Stylosanthes</taxon>
    </lineage>
</organism>
<gene>
    <name evidence="2" type="ORF">PIB30_090644</name>
</gene>
<feature type="compositionally biased region" description="Basic and acidic residues" evidence="1">
    <location>
        <begin position="21"/>
        <end position="34"/>
    </location>
</feature>
<dbReference type="Proteomes" id="UP001341840">
    <property type="component" value="Unassembled WGS sequence"/>
</dbReference>
<sequence>MEMKEETITSSCREGATGRNQQEHIRLGVREDHPQQNGDLRTLRNSVRSPIVSAPHLQGPHPYKKEQLQHPMAAAPGLEPPSDRGVLLNHHPATPQQQRRSFSHSKKQATGYQAQVG</sequence>
<dbReference type="EMBL" id="JASCZI010183006">
    <property type="protein sequence ID" value="MED6188925.1"/>
    <property type="molecule type" value="Genomic_DNA"/>
</dbReference>
<evidence type="ECO:0000256" key="1">
    <source>
        <dbReference type="SAM" id="MobiDB-lite"/>
    </source>
</evidence>
<feature type="compositionally biased region" description="Polar residues" evidence="1">
    <location>
        <begin position="108"/>
        <end position="117"/>
    </location>
</feature>